<dbReference type="AlphaFoldDB" id="A0ABD1HHP2"/>
<evidence type="ECO:0000256" key="1">
    <source>
        <dbReference type="ARBA" id="ARBA00004613"/>
    </source>
</evidence>
<dbReference type="CDD" id="cd01837">
    <property type="entry name" value="SGNH_plant_lipase_like"/>
    <property type="match status" value="1"/>
</dbReference>
<keyword evidence="7" id="KW-0443">Lipid metabolism</keyword>
<proteinExistence type="inferred from homology"/>
<gene>
    <name evidence="9" type="ORF">AAHA92_11620</name>
</gene>
<keyword evidence="3" id="KW-0964">Secreted</keyword>
<reference evidence="9 10" key="1">
    <citation type="submission" date="2024-06" db="EMBL/GenBank/DDBJ databases">
        <title>A chromosome level genome sequence of Diviner's sage (Salvia divinorum).</title>
        <authorList>
            <person name="Ford S.A."/>
            <person name="Ro D.-K."/>
            <person name="Ness R.W."/>
            <person name="Phillips M.A."/>
        </authorList>
    </citation>
    <scope>NUCLEOTIDE SEQUENCE [LARGE SCALE GENOMIC DNA]</scope>
    <source>
        <strain evidence="9">SAF-2024a</strain>
        <tissue evidence="9">Leaf</tissue>
    </source>
</reference>
<keyword evidence="6" id="KW-0442">Lipid degradation</keyword>
<comment type="similarity">
    <text evidence="2">Belongs to the 'GDSL' lipolytic enzyme family.</text>
</comment>
<dbReference type="GO" id="GO:0016787">
    <property type="term" value="F:hydrolase activity"/>
    <property type="evidence" value="ECO:0007669"/>
    <property type="project" value="UniProtKB-KW"/>
</dbReference>
<dbReference type="PANTHER" id="PTHR45650:SF9">
    <property type="entry name" value="SGNH HYDROLASE-TYPE ESTERASE DOMAIN-CONTAINING PROTEIN"/>
    <property type="match status" value="1"/>
</dbReference>
<comment type="subcellular location">
    <subcellularLocation>
        <location evidence="1">Secreted</location>
    </subcellularLocation>
</comment>
<keyword evidence="10" id="KW-1185">Reference proteome</keyword>
<dbReference type="Pfam" id="PF00657">
    <property type="entry name" value="Lipase_GDSL"/>
    <property type="match status" value="1"/>
</dbReference>
<dbReference type="InterPro" id="IPR001087">
    <property type="entry name" value="GDSL"/>
</dbReference>
<name>A0ABD1HHP2_SALDI</name>
<evidence type="ECO:0000256" key="8">
    <source>
        <dbReference type="SAM" id="SignalP"/>
    </source>
</evidence>
<keyword evidence="5" id="KW-0378">Hydrolase</keyword>
<dbReference type="InterPro" id="IPR036514">
    <property type="entry name" value="SGNH_hydro_sf"/>
</dbReference>
<feature type="signal peptide" evidence="8">
    <location>
        <begin position="1"/>
        <end position="22"/>
    </location>
</feature>
<dbReference type="InterPro" id="IPR035669">
    <property type="entry name" value="SGNH_plant_lipase-like"/>
</dbReference>
<evidence type="ECO:0000313" key="10">
    <source>
        <dbReference type="Proteomes" id="UP001567538"/>
    </source>
</evidence>
<dbReference type="PANTHER" id="PTHR45650">
    <property type="entry name" value="GDSL-LIKE LIPASE/ACYLHYDROLASE-RELATED"/>
    <property type="match status" value="1"/>
</dbReference>
<keyword evidence="4 8" id="KW-0732">Signal</keyword>
<evidence type="ECO:0000256" key="6">
    <source>
        <dbReference type="ARBA" id="ARBA00022963"/>
    </source>
</evidence>
<protein>
    <submittedName>
        <fullName evidence="9">GDSL esterase/lipase-like protein</fullName>
    </submittedName>
</protein>
<accession>A0ABD1HHP2</accession>
<dbReference type="EMBL" id="JBEAFC010000005">
    <property type="protein sequence ID" value="KAL1555940.1"/>
    <property type="molecule type" value="Genomic_DNA"/>
</dbReference>
<feature type="chain" id="PRO_5044891737" evidence="8">
    <location>
        <begin position="23"/>
        <end position="361"/>
    </location>
</feature>
<sequence>MAITKWIFLSLTMMMTLTLTLTHDQQVPCFFIFGDSQSDNGNNNPLITNAKADYRPYGIDFPGAVPTGRFTNGKNMADFLAELLGFSDSIPPFVAAQGSAILKGLNYASGAAGILDSSGINLGDRFCMNRQLQNHMATIDQIAALLGNQTAADIYLRQCLNVVNIGGNDYINNYYQPPPSSSSSLTPDAFADELIATFSLQLRSLYDLGSRKVAVFGVGLIGCIPQEISLYPITNGSPCVDSINIAAGLFNDRLVSLINDLNTNLPNAQFTYINVTSIALGGPSLIGVKVLDAPCCEVQKAGAAAGQCLPDGAVCGNRDEYIFFDNFHPTQISYSMMASRAYRASLPTDTSPVDIERLVRQ</sequence>
<evidence type="ECO:0000256" key="4">
    <source>
        <dbReference type="ARBA" id="ARBA00022729"/>
    </source>
</evidence>
<dbReference type="GO" id="GO:0005576">
    <property type="term" value="C:extracellular region"/>
    <property type="evidence" value="ECO:0007669"/>
    <property type="project" value="UniProtKB-SubCell"/>
</dbReference>
<dbReference type="InterPro" id="IPR051238">
    <property type="entry name" value="GDSL_esterase/lipase"/>
</dbReference>
<evidence type="ECO:0000256" key="5">
    <source>
        <dbReference type="ARBA" id="ARBA00022801"/>
    </source>
</evidence>
<organism evidence="9 10">
    <name type="scientific">Salvia divinorum</name>
    <name type="common">Maria pastora</name>
    <name type="synonym">Diviner's sage</name>
    <dbReference type="NCBI Taxonomy" id="28513"/>
    <lineage>
        <taxon>Eukaryota</taxon>
        <taxon>Viridiplantae</taxon>
        <taxon>Streptophyta</taxon>
        <taxon>Embryophyta</taxon>
        <taxon>Tracheophyta</taxon>
        <taxon>Spermatophyta</taxon>
        <taxon>Magnoliopsida</taxon>
        <taxon>eudicotyledons</taxon>
        <taxon>Gunneridae</taxon>
        <taxon>Pentapetalae</taxon>
        <taxon>asterids</taxon>
        <taxon>lamiids</taxon>
        <taxon>Lamiales</taxon>
        <taxon>Lamiaceae</taxon>
        <taxon>Nepetoideae</taxon>
        <taxon>Mentheae</taxon>
        <taxon>Salviinae</taxon>
        <taxon>Salvia</taxon>
        <taxon>Salvia subgen. Calosphace</taxon>
    </lineage>
</organism>
<evidence type="ECO:0000256" key="3">
    <source>
        <dbReference type="ARBA" id="ARBA00022525"/>
    </source>
</evidence>
<evidence type="ECO:0000256" key="2">
    <source>
        <dbReference type="ARBA" id="ARBA00008668"/>
    </source>
</evidence>
<dbReference type="Gene3D" id="3.40.50.1110">
    <property type="entry name" value="SGNH hydrolase"/>
    <property type="match status" value="1"/>
</dbReference>
<dbReference type="Proteomes" id="UP001567538">
    <property type="component" value="Unassembled WGS sequence"/>
</dbReference>
<comment type="caution">
    <text evidence="9">The sequence shown here is derived from an EMBL/GenBank/DDBJ whole genome shotgun (WGS) entry which is preliminary data.</text>
</comment>
<evidence type="ECO:0000256" key="7">
    <source>
        <dbReference type="ARBA" id="ARBA00023098"/>
    </source>
</evidence>
<evidence type="ECO:0000313" key="9">
    <source>
        <dbReference type="EMBL" id="KAL1555940.1"/>
    </source>
</evidence>
<dbReference type="GO" id="GO:0016042">
    <property type="term" value="P:lipid catabolic process"/>
    <property type="evidence" value="ECO:0007669"/>
    <property type="project" value="UniProtKB-KW"/>
</dbReference>